<dbReference type="eggNOG" id="COG1040">
    <property type="taxonomic scope" value="Bacteria"/>
</dbReference>
<name>H1Q1K1_9BACT</name>
<evidence type="ECO:0008006" key="4">
    <source>
        <dbReference type="Google" id="ProtNLM"/>
    </source>
</evidence>
<keyword evidence="3" id="KW-1185">Reference proteome</keyword>
<comment type="similarity">
    <text evidence="1">Belongs to the ComF/GntX family.</text>
</comment>
<dbReference type="PANTHER" id="PTHR47505">
    <property type="entry name" value="DNA UTILIZATION PROTEIN YHGH"/>
    <property type="match status" value="1"/>
</dbReference>
<reference evidence="2 3" key="1">
    <citation type="submission" date="2011-12" db="EMBL/GenBank/DDBJ databases">
        <title>The Genome Sequence of Prevotella micans F0438.</title>
        <authorList>
            <consortium name="The Broad Institute Genome Sequencing Platform"/>
            <person name="Earl A."/>
            <person name="Ward D."/>
            <person name="Feldgarden M."/>
            <person name="Gevers D."/>
            <person name="Izard J."/>
            <person name="Baranova O.V."/>
            <person name="Blanton J.M."/>
            <person name="Wade W.G."/>
            <person name="Dewhirst F.E."/>
            <person name="Young S.K."/>
            <person name="Zeng Q."/>
            <person name="Gargeya S."/>
            <person name="Fitzgerald M."/>
            <person name="Haas B."/>
            <person name="Abouelleil A."/>
            <person name="Alvarado L."/>
            <person name="Arachchi H.M."/>
            <person name="Berlin A."/>
            <person name="Chapman S.B."/>
            <person name="Gearin G."/>
            <person name="Goldberg J."/>
            <person name="Griggs A."/>
            <person name="Gujja S."/>
            <person name="Hansen M."/>
            <person name="Heiman D."/>
            <person name="Howarth C."/>
            <person name="Larimer J."/>
            <person name="Lui A."/>
            <person name="MacDonald P.J.P."/>
            <person name="McCowen C."/>
            <person name="Montmayeur A."/>
            <person name="Murphy C."/>
            <person name="Neiman D."/>
            <person name="Pearson M."/>
            <person name="Priest M."/>
            <person name="Roberts A."/>
            <person name="Saif S."/>
            <person name="Shea T."/>
            <person name="Sisk P."/>
            <person name="Stolte C."/>
            <person name="Sykes S."/>
            <person name="Wortman J."/>
            <person name="Nusbaum C."/>
            <person name="Birren B."/>
        </authorList>
    </citation>
    <scope>NUCLEOTIDE SEQUENCE [LARGE SCALE GENOMIC DNA]</scope>
    <source>
        <strain evidence="2 3">F0438</strain>
    </source>
</reference>
<gene>
    <name evidence="2" type="ORF">HMPREF9140_00789</name>
</gene>
<protein>
    <recommendedName>
        <fullName evidence="4">Phosphoribosyltransferase domain-containing protein</fullName>
    </recommendedName>
</protein>
<evidence type="ECO:0000313" key="3">
    <source>
        <dbReference type="Proteomes" id="UP000016023"/>
    </source>
</evidence>
<evidence type="ECO:0000313" key="2">
    <source>
        <dbReference type="EMBL" id="EHO71848.1"/>
    </source>
</evidence>
<dbReference type="HOGENOM" id="CLU_054549_1_0_10"/>
<dbReference type="AlphaFoldDB" id="H1Q1K1"/>
<dbReference type="CDD" id="cd06223">
    <property type="entry name" value="PRTases_typeI"/>
    <property type="match status" value="1"/>
</dbReference>
<proteinExistence type="inferred from homology"/>
<dbReference type="RefSeq" id="WP_006951886.1">
    <property type="nucleotide sequence ID" value="NZ_JH594521.1"/>
</dbReference>
<sequence>MKSKKITFSLAERLLNLIAPRSCVMCGSRLTISENTLCADCNMHLPRTNYHLSPTDNELVRIFWGRFPITSGTSFLLHVPSSASARIIYELKYGNKPQIGLSLGKAIAEEYLPTGFFNGITALFPVPLSRRRLMQRGYNQSLEIARGINTATNLPIIDGAIKRRRFRSSQTSKSRIERNENVANDFKLIDQQKINGQHLLIIDDIVTTGATIVALATELLKAPNVEISVFTIGVANSLVA</sequence>
<dbReference type="SUPFAM" id="SSF53271">
    <property type="entry name" value="PRTase-like"/>
    <property type="match status" value="1"/>
</dbReference>
<dbReference type="InterPro" id="IPR051910">
    <property type="entry name" value="ComF/GntX_DNA_util-trans"/>
</dbReference>
<dbReference type="STRING" id="883158.HMPREF9140_00789"/>
<comment type="caution">
    <text evidence="2">The sequence shown here is derived from an EMBL/GenBank/DDBJ whole genome shotgun (WGS) entry which is preliminary data.</text>
</comment>
<accession>H1Q1K1</accession>
<dbReference type="Proteomes" id="UP000016023">
    <property type="component" value="Unassembled WGS sequence"/>
</dbReference>
<dbReference type="PATRIC" id="fig|883158.3.peg.798"/>
<dbReference type="InterPro" id="IPR000836">
    <property type="entry name" value="PRTase_dom"/>
</dbReference>
<organism evidence="2 3">
    <name type="scientific">Prevotella micans F0438</name>
    <dbReference type="NCBI Taxonomy" id="883158"/>
    <lineage>
        <taxon>Bacteria</taxon>
        <taxon>Pseudomonadati</taxon>
        <taxon>Bacteroidota</taxon>
        <taxon>Bacteroidia</taxon>
        <taxon>Bacteroidales</taxon>
        <taxon>Prevotellaceae</taxon>
        <taxon>Prevotella</taxon>
    </lineage>
</organism>
<dbReference type="EMBL" id="AGWK01000026">
    <property type="protein sequence ID" value="EHO71848.1"/>
    <property type="molecule type" value="Genomic_DNA"/>
</dbReference>
<dbReference type="InterPro" id="IPR029057">
    <property type="entry name" value="PRTase-like"/>
</dbReference>
<dbReference type="PANTHER" id="PTHR47505:SF1">
    <property type="entry name" value="DNA UTILIZATION PROTEIN YHGH"/>
    <property type="match status" value="1"/>
</dbReference>
<evidence type="ECO:0000256" key="1">
    <source>
        <dbReference type="ARBA" id="ARBA00008007"/>
    </source>
</evidence>
<dbReference type="Gene3D" id="3.40.50.2020">
    <property type="match status" value="1"/>
</dbReference>